<feature type="chain" id="PRO_5019174494" description="Leucine-rich repeat-containing N-terminal plant-type domain-containing protein" evidence="4">
    <location>
        <begin position="18"/>
        <end position="342"/>
    </location>
</feature>
<dbReference type="Pfam" id="PF08263">
    <property type="entry name" value="LRRNT_2"/>
    <property type="match status" value="1"/>
</dbReference>
<dbReference type="Gene3D" id="3.80.10.10">
    <property type="entry name" value="Ribonuclease Inhibitor"/>
    <property type="match status" value="1"/>
</dbReference>
<dbReference type="InterPro" id="IPR001611">
    <property type="entry name" value="Leu-rich_rpt"/>
</dbReference>
<dbReference type="Gramene" id="AET3Gv20893600.3">
    <property type="protein sequence ID" value="AET3Gv20893600.3"/>
    <property type="gene ID" value="AET3Gv20893600"/>
</dbReference>
<accession>A0A453G5X2</accession>
<evidence type="ECO:0000256" key="1">
    <source>
        <dbReference type="ARBA" id="ARBA00022614"/>
    </source>
</evidence>
<keyword evidence="7" id="KW-1185">Reference proteome</keyword>
<sequence length="342" mass="36993">MVGWWLLPWLARSTCDAGIDKLLDSAEHSCCLFHSSFVMADNTKFVLFFLLLSSSSPCFGTEQDIGCLKSVQGSLADPGGVLRSWDFENDIDGYICRFTGVECWHPDQNRVLGLRLGNLGLEGPFPPGLQLCSFMTALDMSGNNFSGPLPEHIFEQMAYITYLDLSNNSFSGVIPAGIGNMMYLSTLALFSTTSSPAEFRRSWATLRSSFRSMSPITHCRALSRTLCSASRLPTSRATQGFAGRRSTRSARRGSGCGYAFGLSGFGRCLSGFRRYRTGSTTRPSSGRRLGSSLGSWWPSTSRTNSCSVRGSSPTPFVCVGDAGYTSIGLENAPAAFVGLFSG</sequence>
<evidence type="ECO:0000313" key="6">
    <source>
        <dbReference type="EnsemblPlants" id="AET3Gv20893600.3"/>
    </source>
</evidence>
<evidence type="ECO:0000256" key="3">
    <source>
        <dbReference type="ARBA" id="ARBA00022737"/>
    </source>
</evidence>
<reference evidence="6" key="3">
    <citation type="journal article" date="2017" name="Nature">
        <title>Genome sequence of the progenitor of the wheat D genome Aegilops tauschii.</title>
        <authorList>
            <person name="Luo M.C."/>
            <person name="Gu Y.Q."/>
            <person name="Puiu D."/>
            <person name="Wang H."/>
            <person name="Twardziok S.O."/>
            <person name="Deal K.R."/>
            <person name="Huo N."/>
            <person name="Zhu T."/>
            <person name="Wang L."/>
            <person name="Wang Y."/>
            <person name="McGuire P.E."/>
            <person name="Liu S."/>
            <person name="Long H."/>
            <person name="Ramasamy R.K."/>
            <person name="Rodriguez J.C."/>
            <person name="Van S.L."/>
            <person name="Yuan L."/>
            <person name="Wang Z."/>
            <person name="Xia Z."/>
            <person name="Xiao L."/>
            <person name="Anderson O.D."/>
            <person name="Ouyang S."/>
            <person name="Liang Y."/>
            <person name="Zimin A.V."/>
            <person name="Pertea G."/>
            <person name="Qi P."/>
            <person name="Bennetzen J.L."/>
            <person name="Dai X."/>
            <person name="Dawson M.W."/>
            <person name="Muller H.G."/>
            <person name="Kugler K."/>
            <person name="Rivarola-Duarte L."/>
            <person name="Spannagl M."/>
            <person name="Mayer K.F.X."/>
            <person name="Lu F.H."/>
            <person name="Bevan M.W."/>
            <person name="Leroy P."/>
            <person name="Li P."/>
            <person name="You F.M."/>
            <person name="Sun Q."/>
            <person name="Liu Z."/>
            <person name="Lyons E."/>
            <person name="Wicker T."/>
            <person name="Salzberg S.L."/>
            <person name="Devos K.M."/>
            <person name="Dvorak J."/>
        </authorList>
    </citation>
    <scope>NUCLEOTIDE SEQUENCE [LARGE SCALE GENOMIC DNA]</scope>
    <source>
        <strain evidence="6">cv. AL8/78</strain>
    </source>
</reference>
<protein>
    <recommendedName>
        <fullName evidence="5">Leucine-rich repeat-containing N-terminal plant-type domain-containing protein</fullName>
    </recommendedName>
</protein>
<dbReference type="SUPFAM" id="SSF52058">
    <property type="entry name" value="L domain-like"/>
    <property type="match status" value="1"/>
</dbReference>
<keyword evidence="3" id="KW-0677">Repeat</keyword>
<name>A0A453G5X2_AEGTS</name>
<evidence type="ECO:0000256" key="4">
    <source>
        <dbReference type="SAM" id="SignalP"/>
    </source>
</evidence>
<reference evidence="6" key="4">
    <citation type="submission" date="2019-03" db="UniProtKB">
        <authorList>
            <consortium name="EnsemblPlants"/>
        </authorList>
    </citation>
    <scope>IDENTIFICATION</scope>
</reference>
<dbReference type="InterPro" id="IPR032675">
    <property type="entry name" value="LRR_dom_sf"/>
</dbReference>
<keyword evidence="2 4" id="KW-0732">Signal</keyword>
<dbReference type="STRING" id="200361.A0A453G5X2"/>
<dbReference type="EnsemblPlants" id="AET3Gv20893600.3">
    <property type="protein sequence ID" value="AET3Gv20893600.3"/>
    <property type="gene ID" value="AET3Gv20893600"/>
</dbReference>
<evidence type="ECO:0000259" key="5">
    <source>
        <dbReference type="Pfam" id="PF08263"/>
    </source>
</evidence>
<dbReference type="AlphaFoldDB" id="A0A453G5X2"/>
<proteinExistence type="predicted"/>
<evidence type="ECO:0000313" key="7">
    <source>
        <dbReference type="Proteomes" id="UP000015105"/>
    </source>
</evidence>
<evidence type="ECO:0000256" key="2">
    <source>
        <dbReference type="ARBA" id="ARBA00022729"/>
    </source>
</evidence>
<keyword evidence="1" id="KW-0433">Leucine-rich repeat</keyword>
<reference evidence="6" key="5">
    <citation type="journal article" date="2021" name="G3 (Bethesda)">
        <title>Aegilops tauschii genome assembly Aet v5.0 features greater sequence contiguity and improved annotation.</title>
        <authorList>
            <person name="Wang L."/>
            <person name="Zhu T."/>
            <person name="Rodriguez J.C."/>
            <person name="Deal K.R."/>
            <person name="Dubcovsky J."/>
            <person name="McGuire P.E."/>
            <person name="Lux T."/>
            <person name="Spannagl M."/>
            <person name="Mayer K.F.X."/>
            <person name="Baldrich P."/>
            <person name="Meyers B.C."/>
            <person name="Huo N."/>
            <person name="Gu Y.Q."/>
            <person name="Zhou H."/>
            <person name="Devos K.M."/>
            <person name="Bennetzen J.L."/>
            <person name="Unver T."/>
            <person name="Budak H."/>
            <person name="Gulick P.J."/>
            <person name="Galiba G."/>
            <person name="Kalapos B."/>
            <person name="Nelson D.R."/>
            <person name="Li P."/>
            <person name="You F.M."/>
            <person name="Luo M.C."/>
            <person name="Dvorak J."/>
        </authorList>
    </citation>
    <scope>NUCLEOTIDE SEQUENCE [LARGE SCALE GENOMIC DNA]</scope>
    <source>
        <strain evidence="6">cv. AL8/78</strain>
    </source>
</reference>
<feature type="signal peptide" evidence="4">
    <location>
        <begin position="1"/>
        <end position="17"/>
    </location>
</feature>
<feature type="domain" description="Leucine-rich repeat-containing N-terminal plant-type" evidence="5">
    <location>
        <begin position="63"/>
        <end position="104"/>
    </location>
</feature>
<organism evidence="6 7">
    <name type="scientific">Aegilops tauschii subsp. strangulata</name>
    <name type="common">Goatgrass</name>
    <dbReference type="NCBI Taxonomy" id="200361"/>
    <lineage>
        <taxon>Eukaryota</taxon>
        <taxon>Viridiplantae</taxon>
        <taxon>Streptophyta</taxon>
        <taxon>Embryophyta</taxon>
        <taxon>Tracheophyta</taxon>
        <taxon>Spermatophyta</taxon>
        <taxon>Magnoliopsida</taxon>
        <taxon>Liliopsida</taxon>
        <taxon>Poales</taxon>
        <taxon>Poaceae</taxon>
        <taxon>BOP clade</taxon>
        <taxon>Pooideae</taxon>
        <taxon>Triticodae</taxon>
        <taxon>Triticeae</taxon>
        <taxon>Triticinae</taxon>
        <taxon>Aegilops</taxon>
    </lineage>
</organism>
<dbReference type="InterPro" id="IPR013210">
    <property type="entry name" value="LRR_N_plant-typ"/>
</dbReference>
<dbReference type="Proteomes" id="UP000015105">
    <property type="component" value="Chromosome 3D"/>
</dbReference>
<reference evidence="7" key="1">
    <citation type="journal article" date="2014" name="Science">
        <title>Ancient hybridizations among the ancestral genomes of bread wheat.</title>
        <authorList>
            <consortium name="International Wheat Genome Sequencing Consortium,"/>
            <person name="Marcussen T."/>
            <person name="Sandve S.R."/>
            <person name="Heier L."/>
            <person name="Spannagl M."/>
            <person name="Pfeifer M."/>
            <person name="Jakobsen K.S."/>
            <person name="Wulff B.B."/>
            <person name="Steuernagel B."/>
            <person name="Mayer K.F."/>
            <person name="Olsen O.A."/>
        </authorList>
    </citation>
    <scope>NUCLEOTIDE SEQUENCE [LARGE SCALE GENOMIC DNA]</scope>
    <source>
        <strain evidence="7">cv. AL8/78</strain>
    </source>
</reference>
<reference evidence="7" key="2">
    <citation type="journal article" date="2017" name="Nat. Plants">
        <title>The Aegilops tauschii genome reveals multiple impacts of transposons.</title>
        <authorList>
            <person name="Zhao G."/>
            <person name="Zou C."/>
            <person name="Li K."/>
            <person name="Wang K."/>
            <person name="Li T."/>
            <person name="Gao L."/>
            <person name="Zhang X."/>
            <person name="Wang H."/>
            <person name="Yang Z."/>
            <person name="Liu X."/>
            <person name="Jiang W."/>
            <person name="Mao L."/>
            <person name="Kong X."/>
            <person name="Jiao Y."/>
            <person name="Jia J."/>
        </authorList>
    </citation>
    <scope>NUCLEOTIDE SEQUENCE [LARGE SCALE GENOMIC DNA]</scope>
    <source>
        <strain evidence="7">cv. AL8/78</strain>
    </source>
</reference>
<dbReference type="Pfam" id="PF00560">
    <property type="entry name" value="LRR_1"/>
    <property type="match status" value="2"/>
</dbReference>
<dbReference type="PANTHER" id="PTHR47988">
    <property type="entry name" value="SOMATIC EMBRYOGENESIS RECEPTOR KINASE 1"/>
    <property type="match status" value="1"/>
</dbReference>